<protein>
    <submittedName>
        <fullName evidence="2">Endo-beta-N-acetylglucosaminidase</fullName>
    </submittedName>
</protein>
<dbReference type="Antibodypedia" id="9971">
    <property type="antibodies" value="71 antibodies from 19 providers"/>
</dbReference>
<evidence type="ECO:0000313" key="2">
    <source>
        <dbReference type="Ensembl" id="ENSMUSP00000132734.2"/>
    </source>
</evidence>
<dbReference type="GeneTree" id="ENSGT00390000018512"/>
<dbReference type="Ensembl" id="ENSMUST00000139917.9">
    <property type="protein sequence ID" value="ENSMUSP00000129698.2"/>
    <property type="gene ID" value="ENSMUSG00000033857.13"/>
</dbReference>
<keyword evidence="5 6" id="KW-1267">Proteomics identification</keyword>
<sequence length="96" mass="11199">METSSVLTRGAARQRSPAAPEKQARDQTERRPGRRRQGRRINEDQEEEAVFREVVSFTPDPLPDIMTRILPDLSAFTCRRWRSSWPGPRSWRMASM</sequence>
<name>E9PY27_MOUSE</name>
<reference evidence="7" key="2">
    <citation type="journal article" date="2010" name="Cell">
        <title>A tissue-specific atlas of mouse protein phosphorylation and expression.</title>
        <authorList>
            <person name="Huttlin E.L."/>
            <person name="Jedrychowski M.P."/>
            <person name="Elias J.E."/>
            <person name="Goswami T."/>
            <person name="Rad R."/>
            <person name="Beausoleil S.A."/>
            <person name="Villen J."/>
            <person name="Haas W."/>
            <person name="Sowa M.E."/>
            <person name="Gygi S.P."/>
        </authorList>
    </citation>
    <scope>IDENTIFICATION BY MASS SPECTROMETRY [LARGE SCALE ANALYSIS]</scope>
</reference>
<keyword evidence="4" id="KW-1185">Reference proteome</keyword>
<evidence type="ECO:0000313" key="4">
    <source>
        <dbReference type="Proteomes" id="UP000000589"/>
    </source>
</evidence>
<feature type="compositionally biased region" description="Basic and acidic residues" evidence="1">
    <location>
        <begin position="22"/>
        <end position="31"/>
    </location>
</feature>
<evidence type="ECO:0000313" key="3">
    <source>
        <dbReference type="MGI" id="MGI:2443788"/>
    </source>
</evidence>
<dbReference type="ExpressionAtlas" id="E9PY27">
    <property type="expression patterns" value="baseline and differential"/>
</dbReference>
<dbReference type="MGI" id="MGI:2443788">
    <property type="gene designation" value="Engase"/>
</dbReference>
<dbReference type="HOGENOM" id="CLU_2359137_0_0_1"/>
<proteinExistence type="evidence at protein level"/>
<feature type="region of interest" description="Disordered" evidence="1">
    <location>
        <begin position="1"/>
        <end position="48"/>
    </location>
</feature>
<evidence type="ECO:0007829" key="7">
    <source>
        <dbReference type="PubMed" id="21183079"/>
    </source>
</evidence>
<reference evidence="2 4" key="1">
    <citation type="journal article" date="2009" name="PLoS Biol.">
        <title>Lineage-specific biology revealed by a finished genome assembly of the mouse.</title>
        <authorList>
            <consortium name="Mouse Genome Sequencing Consortium"/>
            <person name="Church D.M."/>
            <person name="Goodstadt L."/>
            <person name="Hillier L.W."/>
            <person name="Zody M.C."/>
            <person name="Goldstein S."/>
            <person name="She X."/>
            <person name="Bult C.J."/>
            <person name="Agarwala R."/>
            <person name="Cherry J.L."/>
            <person name="DiCuccio M."/>
            <person name="Hlavina W."/>
            <person name="Kapustin Y."/>
            <person name="Meric P."/>
            <person name="Maglott D."/>
            <person name="Birtle Z."/>
            <person name="Marques A.C."/>
            <person name="Graves T."/>
            <person name="Zhou S."/>
            <person name="Teague B."/>
            <person name="Potamousis K."/>
            <person name="Churas C."/>
            <person name="Place M."/>
            <person name="Herschleb J."/>
            <person name="Runnheim R."/>
            <person name="Forrest D."/>
            <person name="Amos-Landgraf J."/>
            <person name="Schwartz D.C."/>
            <person name="Cheng Z."/>
            <person name="Lindblad-Toh K."/>
            <person name="Eichler E.E."/>
            <person name="Ponting C.P."/>
        </authorList>
    </citation>
    <scope>NUCLEOTIDE SEQUENCE [LARGE SCALE GENOMIC DNA]</scope>
    <source>
        <strain evidence="2 4">C57BL/6J</strain>
    </source>
</reference>
<gene>
    <name evidence="2 3" type="primary">Engase</name>
</gene>
<dbReference type="AGR" id="MGI:2443788"/>
<evidence type="ECO:0007829" key="6">
    <source>
        <dbReference type="ProteomicsDB" id="E9PY27"/>
    </source>
</evidence>
<dbReference type="ProteomicsDB" id="330789"/>
<dbReference type="Bgee" id="ENSMUSG00000033857">
    <property type="expression patterns" value="Expressed in ectoplacental cone and 131 other cell types or tissues"/>
</dbReference>
<reference evidence="2" key="3">
    <citation type="journal article" date="2011" name="PLoS Biol.">
        <title>Modernizing reference genome assemblies.</title>
        <authorList>
            <person name="Church D.M."/>
            <person name="Schneider V.A."/>
            <person name="Graves T."/>
            <person name="Auger K."/>
            <person name="Cunningham F."/>
            <person name="Bouk N."/>
            <person name="Chen H.C."/>
            <person name="Agarwala R."/>
            <person name="McLaren W.M."/>
            <person name="Ritchie G.R."/>
            <person name="Albracht D."/>
            <person name="Kremitzki M."/>
            <person name="Rock S."/>
            <person name="Kotkiewicz H."/>
            <person name="Kremitzki C."/>
            <person name="Wollam A."/>
            <person name="Trani L."/>
            <person name="Fulton L."/>
            <person name="Fulton R."/>
            <person name="Matthews L."/>
            <person name="Whitehead S."/>
            <person name="Chow W."/>
            <person name="Torrance J."/>
            <person name="Dunn M."/>
            <person name="Harden G."/>
            <person name="Threadgold G."/>
            <person name="Wood J."/>
            <person name="Collins J."/>
            <person name="Heath P."/>
            <person name="Griffiths G."/>
            <person name="Pelan S."/>
            <person name="Grafham D."/>
            <person name="Eichler E.E."/>
            <person name="Weinstock G."/>
            <person name="Mardis E.R."/>
            <person name="Wilson R.K."/>
            <person name="Howe K."/>
            <person name="Flicek P."/>
            <person name="Hubbard T."/>
        </authorList>
    </citation>
    <scope>NUCLEOTIDE SEQUENCE [LARGE SCALE GENOMIC DNA]</scope>
    <source>
        <strain evidence="2">C57BL/6J</strain>
    </source>
</reference>
<evidence type="ECO:0007829" key="5">
    <source>
        <dbReference type="PeptideAtlas" id="E9PY27"/>
    </source>
</evidence>
<dbReference type="Ensembl" id="ENSMUST00000171769.8">
    <property type="protein sequence ID" value="ENSMUSP00000132734.2"/>
    <property type="gene ID" value="ENSMUSG00000033857.13"/>
</dbReference>
<accession>E9PY27</accession>
<reference evidence="2" key="4">
    <citation type="submission" date="2025-05" db="UniProtKB">
        <authorList>
            <consortium name="Ensembl"/>
        </authorList>
    </citation>
    <scope>IDENTIFICATION</scope>
    <source>
        <strain evidence="2">C57BL/6J</strain>
    </source>
</reference>
<organism evidence="2 4">
    <name type="scientific">Mus musculus</name>
    <name type="common">Mouse</name>
    <dbReference type="NCBI Taxonomy" id="10090"/>
    <lineage>
        <taxon>Eukaryota</taxon>
        <taxon>Metazoa</taxon>
        <taxon>Chordata</taxon>
        <taxon>Craniata</taxon>
        <taxon>Vertebrata</taxon>
        <taxon>Euteleostomi</taxon>
        <taxon>Mammalia</taxon>
        <taxon>Eutheria</taxon>
        <taxon>Euarchontoglires</taxon>
        <taxon>Glires</taxon>
        <taxon>Rodentia</taxon>
        <taxon>Myomorpha</taxon>
        <taxon>Muroidea</taxon>
        <taxon>Muridae</taxon>
        <taxon>Murinae</taxon>
        <taxon>Mus</taxon>
        <taxon>Mus</taxon>
    </lineage>
</organism>
<dbReference type="VEuPathDB" id="HostDB:ENSMUSG00000033857"/>
<dbReference type="AlphaFoldDB" id="E9PY27"/>
<evidence type="ECO:0000256" key="1">
    <source>
        <dbReference type="SAM" id="MobiDB-lite"/>
    </source>
</evidence>
<dbReference type="Proteomes" id="UP000000589">
    <property type="component" value="Chromosome 11"/>
</dbReference>